<evidence type="ECO:0000256" key="5">
    <source>
        <dbReference type="ARBA" id="ARBA00022659"/>
    </source>
</evidence>
<dbReference type="InterPro" id="IPR015104">
    <property type="entry name" value="Sushi_2"/>
</dbReference>
<dbReference type="InterPro" id="IPR035976">
    <property type="entry name" value="Sushi/SCR/CCP_sf"/>
</dbReference>
<name>A0A3Q3F2R3_9LABR</name>
<sequence length="351" mass="39632">HCRKTHIVLLGPPFLTTCVFCFRPKLADNIDMEGLQRYFSPGSELALFCKQGFTPILGPRRIVCGTSGDWTKTKFKCIPKRCPYPDELSDGEMYYEDTVYQSTINYTCNEGYTLTGASSAECLANGHGSIHKVDFSVYSLTAVTCGLPPIPLNGMIIYDKRIQGNSTEYGLTGTYRCRPPFVVFGKARAECTASGNWTKTPECRVVTCPQPENIDRGYMSVNEERDYDYMEKVKFGCHSDYVLEGSHEIVCQQNGNWSEKPSCKVPCSLGIQRTRILYRGQKMWIKDLNPKRVMHREIISVFCMDKTRKCGYAVSTQCIDGKLKIPDCFEEPSSIDYNLHSSSLPSEVQQC</sequence>
<keyword evidence="10" id="KW-0325">Glycoprotein</keyword>
<dbReference type="InterPro" id="IPR000436">
    <property type="entry name" value="Sushi_SCR_CCP_dom"/>
</dbReference>
<dbReference type="SMART" id="SM00032">
    <property type="entry name" value="CCP"/>
    <property type="match status" value="4"/>
</dbReference>
<evidence type="ECO:0000259" key="15">
    <source>
        <dbReference type="PROSITE" id="PS50923"/>
    </source>
</evidence>
<dbReference type="InterPro" id="IPR050350">
    <property type="entry name" value="Compl-Cell_Adhes-Reg"/>
</dbReference>
<evidence type="ECO:0000256" key="4">
    <source>
        <dbReference type="ARBA" id="ARBA00022525"/>
    </source>
</evidence>
<dbReference type="CDD" id="cd00033">
    <property type="entry name" value="CCP"/>
    <property type="match status" value="4"/>
</dbReference>
<dbReference type="PANTHER" id="PTHR19325:SF549">
    <property type="entry name" value="BETA-2-GLYCOPROTEIN 1"/>
    <property type="match status" value="1"/>
</dbReference>
<evidence type="ECO:0000256" key="10">
    <source>
        <dbReference type="ARBA" id="ARBA00023180"/>
    </source>
</evidence>
<dbReference type="SUPFAM" id="SSF57535">
    <property type="entry name" value="Complement control module/SCR domain"/>
    <property type="match status" value="5"/>
</dbReference>
<feature type="domain" description="Sushi" evidence="15">
    <location>
        <begin position="206"/>
        <end position="265"/>
    </location>
</feature>
<reference evidence="16" key="1">
    <citation type="submission" date="2025-08" db="UniProtKB">
        <authorList>
            <consortium name="Ensembl"/>
        </authorList>
    </citation>
    <scope>IDENTIFICATION</scope>
</reference>
<keyword evidence="17" id="KW-1185">Reference proteome</keyword>
<keyword evidence="6" id="KW-0358">Heparin-binding</keyword>
<protein>
    <recommendedName>
        <fullName evidence="3">Beta-2-glycoprotein 1</fullName>
    </recommendedName>
    <alternativeName>
        <fullName evidence="11">Apolipoprotein H</fullName>
    </alternativeName>
    <alternativeName>
        <fullName evidence="12">Beta-2-glycoprotein I</fullName>
    </alternativeName>
</protein>
<evidence type="ECO:0000256" key="7">
    <source>
        <dbReference type="ARBA" id="ARBA00022729"/>
    </source>
</evidence>
<dbReference type="PANTHER" id="PTHR19325">
    <property type="entry name" value="COMPLEMENT COMPONENT-RELATED SUSHI DOMAIN-CONTAINING"/>
    <property type="match status" value="1"/>
</dbReference>
<evidence type="ECO:0000256" key="13">
    <source>
        <dbReference type="PROSITE-ProRule" id="PRU00302"/>
    </source>
</evidence>
<dbReference type="InParanoid" id="A0A3Q3F2R3"/>
<dbReference type="Proteomes" id="UP000261660">
    <property type="component" value="Unplaced"/>
</dbReference>
<evidence type="ECO:0000256" key="9">
    <source>
        <dbReference type="ARBA" id="ARBA00023157"/>
    </source>
</evidence>
<comment type="caution">
    <text evidence="13">Lacks conserved residue(s) required for the propagation of feature annotation.</text>
</comment>
<evidence type="ECO:0000256" key="8">
    <source>
        <dbReference type="ARBA" id="ARBA00022737"/>
    </source>
</evidence>
<evidence type="ECO:0000256" key="3">
    <source>
        <dbReference type="ARBA" id="ARBA00020104"/>
    </source>
</evidence>
<comment type="function">
    <text evidence="1">Binds to various kinds of negatively charged substances such as heparin, phospholipids, and dextran sulfate. May prevent activation of the intrinsic blood coagulation cascade by binding to phospholipids on the surface of damaged cells.</text>
</comment>
<dbReference type="AlphaFoldDB" id="A0A3Q3F2R3"/>
<dbReference type="GO" id="GO:0008201">
    <property type="term" value="F:heparin binding"/>
    <property type="evidence" value="ECO:0007669"/>
    <property type="project" value="UniProtKB-KW"/>
</dbReference>
<comment type="subcellular location">
    <subcellularLocation>
        <location evidence="2">Secreted</location>
    </subcellularLocation>
</comment>
<dbReference type="PROSITE" id="PS50923">
    <property type="entry name" value="SUSHI"/>
    <property type="match status" value="4"/>
</dbReference>
<dbReference type="Pfam" id="PF00084">
    <property type="entry name" value="Sushi"/>
    <property type="match status" value="4"/>
</dbReference>
<dbReference type="GO" id="GO:0005576">
    <property type="term" value="C:extracellular region"/>
    <property type="evidence" value="ECO:0007669"/>
    <property type="project" value="UniProtKB-SubCell"/>
</dbReference>
<keyword evidence="9 13" id="KW-1015">Disulfide bond</keyword>
<dbReference type="Pfam" id="PF09014">
    <property type="entry name" value="Sushi_2"/>
    <property type="match status" value="1"/>
</dbReference>
<feature type="domain" description="Sushi" evidence="15">
    <location>
        <begin position="143"/>
        <end position="205"/>
    </location>
</feature>
<feature type="chain" id="PRO_5018621121" description="Beta-2-glycoprotein 1" evidence="14">
    <location>
        <begin position="22"/>
        <end position="351"/>
    </location>
</feature>
<keyword evidence="7 14" id="KW-0732">Signal</keyword>
<evidence type="ECO:0000313" key="17">
    <source>
        <dbReference type="Proteomes" id="UP000261660"/>
    </source>
</evidence>
<organism evidence="16 17">
    <name type="scientific">Labrus bergylta</name>
    <name type="common">ballan wrasse</name>
    <dbReference type="NCBI Taxonomy" id="56723"/>
    <lineage>
        <taxon>Eukaryota</taxon>
        <taxon>Metazoa</taxon>
        <taxon>Chordata</taxon>
        <taxon>Craniata</taxon>
        <taxon>Vertebrata</taxon>
        <taxon>Euteleostomi</taxon>
        <taxon>Actinopterygii</taxon>
        <taxon>Neopterygii</taxon>
        <taxon>Teleostei</taxon>
        <taxon>Neoteleostei</taxon>
        <taxon>Acanthomorphata</taxon>
        <taxon>Eupercaria</taxon>
        <taxon>Labriformes</taxon>
        <taxon>Labridae</taxon>
        <taxon>Labrus</taxon>
    </lineage>
</organism>
<feature type="disulfide bond" evidence="13">
    <location>
        <begin position="208"/>
        <end position="251"/>
    </location>
</feature>
<dbReference type="Ensembl" id="ENSLBET00000014703.1">
    <property type="protein sequence ID" value="ENSLBEP00000013919.1"/>
    <property type="gene ID" value="ENSLBEG00000010786.1"/>
</dbReference>
<reference evidence="16" key="2">
    <citation type="submission" date="2025-09" db="UniProtKB">
        <authorList>
            <consortium name="Ensembl"/>
        </authorList>
    </citation>
    <scope>IDENTIFICATION</scope>
</reference>
<accession>A0A3Q3F2R3</accession>
<feature type="disulfide bond" evidence="13">
    <location>
        <begin position="21"/>
        <end position="64"/>
    </location>
</feature>
<evidence type="ECO:0000256" key="14">
    <source>
        <dbReference type="SAM" id="SignalP"/>
    </source>
</evidence>
<proteinExistence type="predicted"/>
<dbReference type="STRING" id="56723.ENSLBEP00000013919"/>
<evidence type="ECO:0000313" key="16">
    <source>
        <dbReference type="Ensembl" id="ENSLBEP00000013919.1"/>
    </source>
</evidence>
<dbReference type="GeneTree" id="ENSGT00940000157228"/>
<evidence type="ECO:0000256" key="11">
    <source>
        <dbReference type="ARBA" id="ARBA00029855"/>
    </source>
</evidence>
<feature type="domain" description="Sushi" evidence="15">
    <location>
        <begin position="80"/>
        <end position="138"/>
    </location>
</feature>
<evidence type="ECO:0000256" key="2">
    <source>
        <dbReference type="ARBA" id="ARBA00004613"/>
    </source>
</evidence>
<evidence type="ECO:0000256" key="6">
    <source>
        <dbReference type="ARBA" id="ARBA00022674"/>
    </source>
</evidence>
<dbReference type="Gene3D" id="2.10.70.10">
    <property type="entry name" value="Complement Module, domain 1"/>
    <property type="match status" value="5"/>
</dbReference>
<feature type="domain" description="Sushi" evidence="15">
    <location>
        <begin position="19"/>
        <end position="79"/>
    </location>
</feature>
<keyword evidence="4" id="KW-0964">Secreted</keyword>
<evidence type="ECO:0000256" key="1">
    <source>
        <dbReference type="ARBA" id="ARBA00003651"/>
    </source>
</evidence>
<keyword evidence="8" id="KW-0677">Repeat</keyword>
<keyword evidence="5 13" id="KW-0768">Sushi</keyword>
<feature type="signal peptide" evidence="14">
    <location>
        <begin position="1"/>
        <end position="21"/>
    </location>
</feature>
<evidence type="ECO:0000256" key="12">
    <source>
        <dbReference type="ARBA" id="ARBA00033414"/>
    </source>
</evidence>